<dbReference type="PROSITE" id="PS50966">
    <property type="entry name" value="ZF_SWIM"/>
    <property type="match status" value="1"/>
</dbReference>
<keyword evidence="2" id="KW-0479">Metal-binding</keyword>
<dbReference type="Proteomes" id="UP000886818">
    <property type="component" value="Chromosome"/>
</dbReference>
<dbReference type="InterPro" id="IPR013663">
    <property type="entry name" value="Helicase_SWF/SNF/SWI_bac"/>
</dbReference>
<dbReference type="InterPro" id="IPR014001">
    <property type="entry name" value="Helicase_ATP-bd"/>
</dbReference>
<keyword evidence="2" id="KW-0863">Zinc-finger</keyword>
<dbReference type="SMART" id="SM00490">
    <property type="entry name" value="HELICc"/>
    <property type="match status" value="1"/>
</dbReference>
<reference evidence="6" key="1">
    <citation type="submission" date="2021-07" db="EMBL/GenBank/DDBJ databases">
        <title>Complete genome sequence of Crassaminicella sp. 143-21, isolated from a deep-sea hydrothermal vent.</title>
        <authorList>
            <person name="Li X."/>
        </authorList>
    </citation>
    <scope>NUCLEOTIDE SEQUENCE</scope>
    <source>
        <strain evidence="6">143-21</strain>
    </source>
</reference>
<dbReference type="EMBL" id="CP078093">
    <property type="protein sequence ID" value="QXM06661.1"/>
    <property type="molecule type" value="Genomic_DNA"/>
</dbReference>
<organism evidence="6 7">
    <name type="scientific">Crassaminicella indica</name>
    <dbReference type="NCBI Taxonomy" id="2855394"/>
    <lineage>
        <taxon>Bacteria</taxon>
        <taxon>Bacillati</taxon>
        <taxon>Bacillota</taxon>
        <taxon>Clostridia</taxon>
        <taxon>Eubacteriales</taxon>
        <taxon>Clostridiaceae</taxon>
        <taxon>Crassaminicella</taxon>
    </lineage>
</organism>
<dbReference type="Pfam" id="PF00176">
    <property type="entry name" value="SNF2-rel_dom"/>
    <property type="match status" value="1"/>
</dbReference>
<dbReference type="PROSITE" id="PS51194">
    <property type="entry name" value="HELICASE_CTER"/>
    <property type="match status" value="1"/>
</dbReference>
<evidence type="ECO:0000313" key="6">
    <source>
        <dbReference type="EMBL" id="QXM06661.1"/>
    </source>
</evidence>
<dbReference type="CDD" id="cd18793">
    <property type="entry name" value="SF2_C_SNF"/>
    <property type="match status" value="1"/>
</dbReference>
<protein>
    <submittedName>
        <fullName evidence="6">SNF2 helicase associated domain-containing protein</fullName>
    </submittedName>
</protein>
<keyword evidence="2" id="KW-0862">Zinc</keyword>
<dbReference type="Pfam" id="PF00271">
    <property type="entry name" value="Helicase_C"/>
    <property type="match status" value="1"/>
</dbReference>
<dbReference type="Pfam" id="PF04434">
    <property type="entry name" value="SWIM"/>
    <property type="match status" value="1"/>
</dbReference>
<dbReference type="InterPro" id="IPR007527">
    <property type="entry name" value="Znf_SWIM"/>
</dbReference>
<dbReference type="InterPro" id="IPR049730">
    <property type="entry name" value="SNF2/RAD54-like_C"/>
</dbReference>
<dbReference type="PANTHER" id="PTHR10799">
    <property type="entry name" value="SNF2/RAD54 HELICASE FAMILY"/>
    <property type="match status" value="1"/>
</dbReference>
<evidence type="ECO:0000313" key="7">
    <source>
        <dbReference type="Proteomes" id="UP000886818"/>
    </source>
</evidence>
<sequence>MFKLDESIIVDTIGNYNSYSKGENYYLNDRVRELVYIPELNLVKALVKGNKNYYVEVVFDEKGFFEGASCTCPAYENYFGYCKHIVAALFEIMDRDREGEFDLSKNSDEIEWIVDYFRNLKASVKKTPLELEVTYEFIPNGYKIKNASHLSFKIGEKKLYKVRNIKKFLKSIDTKEELYFGKQFTLDFNKYEFKKEDQPIIELLMEIYGNEKALDDLSYWDTGASLLAGNKAILNQYTLKRFFEIMKDRKFNMVVFGKEFPDVSIVNEDMPIEYILGKEDDDLTLKIGVLSDQIIPLTVDGEYFFAKNKIYKNSETQMKIFVPFYNTAIRNQNYTIKIPKEYSESFVSEIIPRLEKSGDVHIDEKVRTCIYKPELRKEVYFDRAGDDITAEIKFVYGEISINPFSKDEYKPLDDEKILVRDIEMERELIDIFERADFKVKNNYVYLNGEEKIYDFIYDTMPKLQKLADIYYSEAFKDMKIRDVSSFSGGVRLNTENDLLEFSFEIEGIDRSELADVFNSLKEKKRFYKLKDGSFLPLDIKELHGILKLVEGLDLDKKDFEKEVVQIPKFRAAYIDENLKDIGLRNVERNLPFKQLVQNIKEPNDIKYKIPDNLDKILRKYQKFGFKWLKILSAYGFGGILADDMGLGKTLQVLTFLLSEKEEKGSYPSLIVAPTSLVYNWISEVEKFTPELKTIAISGNKKERENYIANIKDYDVVVTSYPLIRRDIDFYKDISFRYCILDEAQHIKNPASQNAKSVKLINAKGYFALTGTPIENSLTELWSIFDFVMPGYLLSHTKFKKKFEKPIVKDKDKSVLNELSKYIKPFILRRLKKDVLKELPEKIEHKVVAELTKEQKKIYLAYLNQIKSEIDEEIKSKGFEKSHIKILAGLTRLRQICCHPSMFVENFKGESGKLLLLEEIIDESIESGHRILLFSQFTSMLKIIREMLEKKDIEYKYLDGSVATKERGKLVKSFNEGEGKIFLISLKAGGTGLNLTGADTVIHFDPWWNPAVEEQATDRAYRIGQEKSVHVMKLITRGTIEEKIFKLQEKKKEIINAVIKPGETLVTKLTEDEIKELFEF</sequence>
<proteinExistence type="predicted"/>
<name>A0ABX8RD21_9CLOT</name>
<feature type="domain" description="SWIM-type" evidence="3">
    <location>
        <begin position="53"/>
        <end position="93"/>
    </location>
</feature>
<keyword evidence="1" id="KW-0378">Hydrolase</keyword>
<evidence type="ECO:0000256" key="1">
    <source>
        <dbReference type="ARBA" id="ARBA00022801"/>
    </source>
</evidence>
<gene>
    <name evidence="6" type="ORF">KVH43_02765</name>
</gene>
<keyword evidence="7" id="KW-1185">Reference proteome</keyword>
<dbReference type="RefSeq" id="WP_218283357.1">
    <property type="nucleotide sequence ID" value="NZ_CP078093.1"/>
</dbReference>
<dbReference type="InterPro" id="IPR000330">
    <property type="entry name" value="SNF2_N"/>
</dbReference>
<evidence type="ECO:0000259" key="4">
    <source>
        <dbReference type="PROSITE" id="PS51192"/>
    </source>
</evidence>
<evidence type="ECO:0000259" key="3">
    <source>
        <dbReference type="PROSITE" id="PS50966"/>
    </source>
</evidence>
<accession>A0ABX8RD21</accession>
<dbReference type="PROSITE" id="PS51192">
    <property type="entry name" value="HELICASE_ATP_BIND_1"/>
    <property type="match status" value="1"/>
</dbReference>
<feature type="domain" description="Helicase ATP-binding" evidence="4">
    <location>
        <begin position="629"/>
        <end position="790"/>
    </location>
</feature>
<evidence type="ECO:0000256" key="2">
    <source>
        <dbReference type="PROSITE-ProRule" id="PRU00325"/>
    </source>
</evidence>
<dbReference type="SMART" id="SM00487">
    <property type="entry name" value="DEXDc"/>
    <property type="match status" value="1"/>
</dbReference>
<dbReference type="CDD" id="cd18012">
    <property type="entry name" value="DEXQc_arch_SWI2_SNF2"/>
    <property type="match status" value="1"/>
</dbReference>
<feature type="domain" description="Helicase C-terminal" evidence="5">
    <location>
        <begin position="915"/>
        <end position="1072"/>
    </location>
</feature>
<dbReference type="InterPro" id="IPR001650">
    <property type="entry name" value="Helicase_C-like"/>
</dbReference>
<evidence type="ECO:0000259" key="5">
    <source>
        <dbReference type="PROSITE" id="PS51194"/>
    </source>
</evidence>
<dbReference type="Pfam" id="PF08455">
    <property type="entry name" value="SNF2_assoc"/>
    <property type="match status" value="1"/>
</dbReference>